<dbReference type="InterPro" id="IPR014710">
    <property type="entry name" value="RmlC-like_jellyroll"/>
</dbReference>
<protein>
    <submittedName>
        <fullName evidence="2">Transcription negative regulator ChrR</fullName>
    </submittedName>
</protein>
<accession>Q1Z6K6</accession>
<dbReference type="SUPFAM" id="SSF51182">
    <property type="entry name" value="RmlC-like cupins"/>
    <property type="match status" value="1"/>
</dbReference>
<evidence type="ECO:0000313" key="2">
    <source>
        <dbReference type="EMBL" id="EAS44141.1"/>
    </source>
</evidence>
<dbReference type="OrthoDB" id="2988517at2"/>
<feature type="domain" description="ChrR-like cupin" evidence="1">
    <location>
        <begin position="118"/>
        <end position="203"/>
    </location>
</feature>
<dbReference type="EMBL" id="AAPH01000006">
    <property type="protein sequence ID" value="EAS44141.1"/>
    <property type="molecule type" value="Genomic_DNA"/>
</dbReference>
<dbReference type="Proteomes" id="UP000003789">
    <property type="component" value="Unassembled WGS sequence"/>
</dbReference>
<dbReference type="CDD" id="cd20301">
    <property type="entry name" value="cupin_ChrR"/>
    <property type="match status" value="1"/>
</dbReference>
<dbReference type="Gene3D" id="2.60.120.10">
    <property type="entry name" value="Jelly Rolls"/>
    <property type="match status" value="1"/>
</dbReference>
<gene>
    <name evidence="2" type="ORF">P3TCK_10678</name>
</gene>
<dbReference type="NCBIfam" id="TIGR02451">
    <property type="entry name" value="anti_sig_ChrR"/>
    <property type="match status" value="1"/>
</dbReference>
<dbReference type="RefSeq" id="WP_006230159.1">
    <property type="nucleotide sequence ID" value="NZ_CH724134.1"/>
</dbReference>
<evidence type="ECO:0000259" key="1">
    <source>
        <dbReference type="Pfam" id="PF12973"/>
    </source>
</evidence>
<reference evidence="2 3" key="1">
    <citation type="submission" date="2006-03" db="EMBL/GenBank/DDBJ databases">
        <authorList>
            <person name="Bartlett D.H."/>
            <person name="Valle G."/>
            <person name="Lauro F.M."/>
            <person name="Vezzi A."/>
            <person name="Simonato F."/>
            <person name="Eloe E."/>
            <person name="Vitulo N."/>
            <person name="Stratton T.K."/>
            <person name="D'angelo M."/>
            <person name="Ferriera S."/>
            <person name="Johnson J."/>
            <person name="Kravitz S."/>
            <person name="Beeson K."/>
            <person name="Sutton G."/>
            <person name="Rogers Y."/>
            <person name="Friedman R."/>
            <person name="Frazier M."/>
            <person name="Venter J.C."/>
        </authorList>
    </citation>
    <scope>NUCLEOTIDE SEQUENCE [LARGE SCALE GENOMIC DNA]</scope>
    <source>
        <strain evidence="2 3">3TCK</strain>
    </source>
</reference>
<dbReference type="InterPro" id="IPR041916">
    <property type="entry name" value="Anti_sigma_zinc_sf"/>
</dbReference>
<dbReference type="HOGENOM" id="CLU_090912_0_0_6"/>
<name>Q1Z6K6_9GAMM</name>
<comment type="caution">
    <text evidence="2">The sequence shown here is derived from an EMBL/GenBank/DDBJ whole genome shotgun (WGS) entry which is preliminary data.</text>
</comment>
<dbReference type="InterPro" id="IPR011051">
    <property type="entry name" value="RmlC_Cupin_sf"/>
</dbReference>
<proteinExistence type="predicted"/>
<evidence type="ECO:0000313" key="3">
    <source>
        <dbReference type="Proteomes" id="UP000003789"/>
    </source>
</evidence>
<sequence>MSNIHFHPSDDTLARYADGDLDPAFSIMMSAHLEYCSGCRQRINEIETSNTQILESIPAEPLTSDLTAMLSQILTQPVEPLTLELEVEPDLRAGVLKLDNKEFLLPRALQRHNEEIGTWSRLPGKIQRAPVSTGGKSKMNFIYMEPDSSLPEHTHQGQEITLVLSGKFVDENASYGPGDFIVQTDEHQHSPRTQVGQDCLCLTLLDAPLHFTSGMATLLNPFSQLFFR</sequence>
<organism evidence="2 3">
    <name type="scientific">Photobacterium profundum 3TCK</name>
    <dbReference type="NCBI Taxonomy" id="314280"/>
    <lineage>
        <taxon>Bacteria</taxon>
        <taxon>Pseudomonadati</taxon>
        <taxon>Pseudomonadota</taxon>
        <taxon>Gammaproteobacteria</taxon>
        <taxon>Vibrionales</taxon>
        <taxon>Vibrionaceae</taxon>
        <taxon>Photobacterium</taxon>
    </lineage>
</organism>
<dbReference type="InterPro" id="IPR025979">
    <property type="entry name" value="ChrR-like_cupin_dom"/>
</dbReference>
<dbReference type="Pfam" id="PF12973">
    <property type="entry name" value="Cupin_7"/>
    <property type="match status" value="1"/>
</dbReference>
<dbReference type="AlphaFoldDB" id="Q1Z6K6"/>
<dbReference type="Gene3D" id="1.10.10.1320">
    <property type="entry name" value="Anti-sigma factor, zinc-finger domain"/>
    <property type="match status" value="1"/>
</dbReference>
<dbReference type="InterPro" id="IPR012807">
    <property type="entry name" value="Anti-sigma_ChrR"/>
</dbReference>